<evidence type="ECO:0000313" key="1">
    <source>
        <dbReference type="EMBL" id="KAF6333367.1"/>
    </source>
</evidence>
<proteinExistence type="predicted"/>
<organism evidence="1 2">
    <name type="scientific">Rhinolophus ferrumequinum</name>
    <name type="common">Greater horseshoe bat</name>
    <dbReference type="NCBI Taxonomy" id="59479"/>
    <lineage>
        <taxon>Eukaryota</taxon>
        <taxon>Metazoa</taxon>
        <taxon>Chordata</taxon>
        <taxon>Craniata</taxon>
        <taxon>Vertebrata</taxon>
        <taxon>Euteleostomi</taxon>
        <taxon>Mammalia</taxon>
        <taxon>Eutheria</taxon>
        <taxon>Laurasiatheria</taxon>
        <taxon>Chiroptera</taxon>
        <taxon>Yinpterochiroptera</taxon>
        <taxon>Rhinolophoidea</taxon>
        <taxon>Rhinolophidae</taxon>
        <taxon>Rhinolophinae</taxon>
        <taxon>Rhinolophus</taxon>
    </lineage>
</organism>
<accession>A0A7J7W7D4</accession>
<sequence length="128" mass="14934">MKSHPHYQSNSHVHCQSHLGTKEILRFHGLSCFKQLHSSRLSSHNPRRSFFCSNTSCGPWINISYQGELEMTKILERPSLKGHSYFSLKLSFLNFVDLFSWLSSGLWAWLRSVLHFILLLKFQPVVPF</sequence>
<dbReference type="Proteomes" id="UP000585614">
    <property type="component" value="Unassembled WGS sequence"/>
</dbReference>
<dbReference type="EMBL" id="JACAGC010000011">
    <property type="protein sequence ID" value="KAF6333367.1"/>
    <property type="molecule type" value="Genomic_DNA"/>
</dbReference>
<protein>
    <submittedName>
        <fullName evidence="1">Uncharacterized protein</fullName>
    </submittedName>
</protein>
<evidence type="ECO:0000313" key="2">
    <source>
        <dbReference type="Proteomes" id="UP000585614"/>
    </source>
</evidence>
<dbReference type="AlphaFoldDB" id="A0A7J7W7D4"/>
<reference evidence="1 2" key="1">
    <citation type="journal article" date="2020" name="Nature">
        <title>Six reference-quality genomes reveal evolution of bat adaptations.</title>
        <authorList>
            <person name="Jebb D."/>
            <person name="Huang Z."/>
            <person name="Pippel M."/>
            <person name="Hughes G.M."/>
            <person name="Lavrichenko K."/>
            <person name="Devanna P."/>
            <person name="Winkler S."/>
            <person name="Jermiin L.S."/>
            <person name="Skirmuntt E.C."/>
            <person name="Katzourakis A."/>
            <person name="Burkitt-Gray L."/>
            <person name="Ray D.A."/>
            <person name="Sullivan K.A.M."/>
            <person name="Roscito J.G."/>
            <person name="Kirilenko B.M."/>
            <person name="Davalos L.M."/>
            <person name="Corthals A.P."/>
            <person name="Power M.L."/>
            <person name="Jones G."/>
            <person name="Ransome R.D."/>
            <person name="Dechmann D.K.N."/>
            <person name="Locatelli A.G."/>
            <person name="Puechmaille S.J."/>
            <person name="Fedrigo O."/>
            <person name="Jarvis E.D."/>
            <person name="Hiller M."/>
            <person name="Vernes S.C."/>
            <person name="Myers E.W."/>
            <person name="Teeling E.C."/>
        </authorList>
    </citation>
    <scope>NUCLEOTIDE SEQUENCE [LARGE SCALE GENOMIC DNA]</scope>
    <source>
        <strain evidence="1">MRhiFer1</strain>
        <tissue evidence="1">Lung</tissue>
    </source>
</reference>
<gene>
    <name evidence="1" type="ORF">mRhiFer1_008135</name>
</gene>
<comment type="caution">
    <text evidence="1">The sequence shown here is derived from an EMBL/GenBank/DDBJ whole genome shotgun (WGS) entry which is preliminary data.</text>
</comment>
<name>A0A7J7W7D4_RHIFE</name>